<protein>
    <submittedName>
        <fullName evidence="1">Alpha-2-macroglobulin</fullName>
    </submittedName>
</protein>
<proteinExistence type="predicted"/>
<gene>
    <name evidence="1" type="ORF">ACEZ3G_07225</name>
</gene>
<name>A0ACC7LJ48_9FLAO</name>
<accession>A0ACC7LJ48</accession>
<dbReference type="EMBL" id="JBHFPV010000001">
    <property type="protein sequence ID" value="MFH6603260.1"/>
    <property type="molecule type" value="Genomic_DNA"/>
</dbReference>
<comment type="caution">
    <text evidence="1">The sequence shown here is derived from an EMBL/GenBank/DDBJ whole genome shotgun (WGS) entry which is preliminary data.</text>
</comment>
<evidence type="ECO:0000313" key="2">
    <source>
        <dbReference type="Proteomes" id="UP001595191"/>
    </source>
</evidence>
<dbReference type="Proteomes" id="UP001595191">
    <property type="component" value="Unassembled WGS sequence"/>
</dbReference>
<evidence type="ECO:0000313" key="1">
    <source>
        <dbReference type="EMBL" id="MFH6603260.1"/>
    </source>
</evidence>
<keyword evidence="2" id="KW-1185">Reference proteome</keyword>
<reference evidence="1" key="1">
    <citation type="submission" date="2024-09" db="EMBL/GenBank/DDBJ databases">
        <authorList>
            <person name="Liu J."/>
        </authorList>
    </citation>
    <scope>NUCLEOTIDE SEQUENCE</scope>
    <source>
        <strain evidence="1">NBU2967</strain>
    </source>
</reference>
<sequence length="1839" mass="205730">MKSKILFSFSLIMVLVAGCTSKKEDSSEEFDDLNKFEAYISEVSHGIISATSDIRVVFDQPIDSWNNGDELDKDLLRISPNVKGKVVALDDRTIAFIPENALKQDTEYRFILDLRAILNHITKELGTLTFGVRTLKQQFTVYTDPLRSYTKERQFLQGQLRSADVLSLEQARQLIQVSHKGKTIAVKFDAGVEEGTQFQFKIDSIQRYEEDSELEISWNGEKFDIDSGGKSNVRIPGKNNFTVLDAIVVTGEPQSVMVNFSDPIKKDQNFKGLVVLKGDNSPKYSVDGNTLRVYPSIELKGTVDLEVFEGIESADGYKLRSKFEERVAFEQMKPQVRLLSNGTILPSSSNLKIDFETVNLKAIDVSVLKIYENNIMQFLQGNNLDGSYNLRSVARPIATKKITLQNNFGNTNGKWAAHAVDLKALISPEVGAIYRVEFNFKPAYSSYPCEGNNFEPENENSENFDEAQEDSSWDGIDNYYDDYYYDYNWNERENPCDKSYYYDKKVGINVLASDIGVTVKKGANKSYFVAINDILNTQPVAGAKVTFYSFQQQAIGSMVTGVDGTGIYTSEKLAYFAIAENKGQKTYVKLNDGNALSVSKFKVSGTELQRGIKGFIFAERGVWRPGDKIFLSFMLNDNANKLPENHPVKLELFDPYNKVVHHEIKTTGLDNFYRFDVKTDANAPTGNWLAKVSVGGAFFTKSLKIETIKPNRLKIKTDFEHEVLSGGNPIRGDLEVKWLHGAIAKNLKVDITAKFSTTATKFDKFPGYIFDDPTRSFSVEDQIVFDGKIDGQGKAGFSMNPQLDSKAPGMLSTAFITKVYENGGDFSTDVFTKPYSPYTTYIGLNVPKGDKTREMLLTDTPHKFEVVSVDENGNPKAVKDLKVTVHKVNWRWWWDTSADNFSNFSNSSYHEKVFEETVSTNSSGKGSFDFELKYPQWGRYLVRVEDENGGHATGKTIYIDWPGWAGRSQKNDPSAATMLVFSTDKEKYNVGETATVTFPSSEGGRALVTAENGTEVLKNLWVETTKVETKFELPMTELYTPNVYIHISLLQPHATTLNDNPIRLYGVVPISVEDPATKIEPQITMPEELRPEENITVKVSEKNKKAMTYSIAIVDEGLLDLTRFKTPDPWDGFYAHEALGVKTWDVYDDVIGAFGGRIDQVFAIGGDGQLAGAKNKKANRFDPMVVYLGPFSLKKGESKSHQIKIPKYIGSARTMVVAGNAENEAYGMAEKTVYVRKPLMVLASLPRKITAGERVTLPVTIFAMEKKVKNVTVKLRENESFKIVGEPVQSVTFSEPDEKMVYFDLDVVDFTGIGKIVVEASGNGETASFEIPIDVVNPNPMTTTVHDLVLDAKGSQIIDLETFGVSGSNSAQVEFSTLPPMNFNGRMQYLIRYPHGCVEQITSGAFPQLYLTAIFDVDSNQKKQIQDNIESAIKRLGGLQRPDGGFSYWPGQNFANDWGTTYAGHFMLEAEKKGYVLPIGFTSSWVKYQQNSSRQWRVGANNSDLAQAYRLYTLALSGNADVASMNRLRETTNLSNEAKYRLAVTYGLIGQVNVANQLLGNATLDFENDKHDYHTYGSSDRNRAMALETLVFLDDKSKAQQMAKTVARRLSENRWMSTQSTSYSLLAMAKFAEMVGGKGIKANLTVNGKSKNISTPKTLASHRVAIKKGNNSFILKNVGDNMLYVNIMNNGILPVGEEKTIERNLKASMVFKGRDGSRMNVAQMPQGTDFVAEVTLANTTSNAIDDMALTEIFPSGWEIVNTRFTDFGEFADNQVTHTDIRDDRVNFYFDMKKNETKTFRVLLNASYLGRYYLPGVQAEAMYDNDYAVRTDGQWVEVVQ</sequence>
<organism evidence="1 2">
    <name type="scientific">Meishania litoralis</name>
    <dbReference type="NCBI Taxonomy" id="3434685"/>
    <lineage>
        <taxon>Bacteria</taxon>
        <taxon>Pseudomonadati</taxon>
        <taxon>Bacteroidota</taxon>
        <taxon>Flavobacteriia</taxon>
        <taxon>Flavobacteriales</taxon>
        <taxon>Flavobacteriaceae</taxon>
        <taxon>Meishania</taxon>
    </lineage>
</organism>